<evidence type="ECO:0000313" key="1">
    <source>
        <dbReference type="EMBL" id="OAQ20024.1"/>
    </source>
</evidence>
<keyword evidence="2" id="KW-1185">Reference proteome</keyword>
<dbReference type="STRING" id="999894.TDIS_1843"/>
<dbReference type="OrthoDB" id="9811802at2"/>
<name>A0A179D1S7_9BACT</name>
<dbReference type="Proteomes" id="UP000078390">
    <property type="component" value="Unassembled WGS sequence"/>
</dbReference>
<proteinExistence type="predicted"/>
<dbReference type="RefSeq" id="WP_084271051.1">
    <property type="nucleotide sequence ID" value="NZ_LWLG01000017.1"/>
</dbReference>
<dbReference type="NCBIfam" id="NF040559">
    <property type="entry name" value="CAS_Csx20"/>
    <property type="match status" value="1"/>
</dbReference>
<accession>A0A179D1S7</accession>
<organism evidence="1 2">
    <name type="scientific">Thermosulfurimonas dismutans</name>
    <dbReference type="NCBI Taxonomy" id="999894"/>
    <lineage>
        <taxon>Bacteria</taxon>
        <taxon>Pseudomonadati</taxon>
        <taxon>Thermodesulfobacteriota</taxon>
        <taxon>Thermodesulfobacteria</taxon>
        <taxon>Thermodesulfobacteriales</taxon>
        <taxon>Thermodesulfobacteriaceae</taxon>
        <taxon>Thermosulfurimonas</taxon>
    </lineage>
</organism>
<dbReference type="EMBL" id="LWLG01000017">
    <property type="protein sequence ID" value="OAQ20024.1"/>
    <property type="molecule type" value="Genomic_DNA"/>
</dbReference>
<evidence type="ECO:0000313" key="2">
    <source>
        <dbReference type="Proteomes" id="UP000078390"/>
    </source>
</evidence>
<protein>
    <submittedName>
        <fullName evidence="1">Uncharacterized protein</fullName>
    </submittedName>
</protein>
<sequence length="136" mass="15709">MVAGKSGLRKVLLIFSHHLTPDQERELREEWKVGEFVELPPELQKLWAGVPPEAETLEPYLEPLFCWMAGVARPGDLAFIQGEFGAVYLTVRRALKLGLTPIYATSRREVREKYLLDGSVIQERVFKHVRFRIYGR</sequence>
<dbReference type="AlphaFoldDB" id="A0A179D1S7"/>
<gene>
    <name evidence="1" type="ORF">TDIS_1843</name>
</gene>
<reference evidence="1 2" key="1">
    <citation type="submission" date="2016-04" db="EMBL/GenBank/DDBJ databases">
        <title>Genome analysis of Thermosulfurimonas dismutans, the first thermophilic sulfur-disproportionating bacterium of the phylum Thermodesulfobacteria.</title>
        <authorList>
            <person name="Mardanov A.V."/>
            <person name="Beletsky A.V."/>
            <person name="Kadnikov V.V."/>
            <person name="Slobodkin A.I."/>
            <person name="Ravin N.V."/>
        </authorList>
    </citation>
    <scope>NUCLEOTIDE SEQUENCE [LARGE SCALE GENOMIC DNA]</scope>
    <source>
        <strain evidence="1 2">S95</strain>
    </source>
</reference>
<comment type="caution">
    <text evidence="1">The sequence shown here is derived from an EMBL/GenBank/DDBJ whole genome shotgun (WGS) entry which is preliminary data.</text>
</comment>
<dbReference type="InterPro" id="IPR049811">
    <property type="entry name" value="MJ1673-like_dom"/>
</dbReference>